<feature type="domain" description="Beta-ketoacyl-[acyl-carrier-protein] synthase III C-terminal" evidence="9">
    <location>
        <begin position="352"/>
        <end position="432"/>
    </location>
</feature>
<keyword evidence="7" id="KW-0472">Membrane</keyword>
<dbReference type="InterPro" id="IPR012392">
    <property type="entry name" value="3-ktacl-CoA_syn"/>
</dbReference>
<keyword evidence="10" id="KW-1185">Reference proteome</keyword>
<dbReference type="CDD" id="cd00831">
    <property type="entry name" value="CHS_like"/>
    <property type="match status" value="1"/>
</dbReference>
<dbReference type="RefSeq" id="XP_010440217.1">
    <property type="nucleotide sequence ID" value="XM_010441915.2"/>
</dbReference>
<dbReference type="PIRSF" id="PIRSF036417">
    <property type="entry name" value="3-ktacl-CoA_syn"/>
    <property type="match status" value="1"/>
</dbReference>
<accession>A0ABM0UF24</accession>
<proteinExistence type="inferred from homology"/>
<feature type="transmembrane region" description="Helical" evidence="7">
    <location>
        <begin position="21"/>
        <end position="43"/>
    </location>
</feature>
<comment type="similarity">
    <text evidence="2 6">Belongs to the thiolase-like superfamily. Chalcone/stilbene synthases family.</text>
</comment>
<dbReference type="Gene3D" id="3.40.47.10">
    <property type="match status" value="1"/>
</dbReference>
<evidence type="ECO:0000256" key="5">
    <source>
        <dbReference type="ARBA" id="ARBA00047375"/>
    </source>
</evidence>
<keyword evidence="4 6" id="KW-0012">Acyltransferase</keyword>
<reference evidence="11" key="2">
    <citation type="submission" date="2025-08" db="UniProtKB">
        <authorList>
            <consortium name="RefSeq"/>
        </authorList>
    </citation>
    <scope>IDENTIFICATION</scope>
    <source>
        <tissue evidence="11">Leaf</tissue>
    </source>
</reference>
<evidence type="ECO:0000259" key="9">
    <source>
        <dbReference type="Pfam" id="PF08541"/>
    </source>
</evidence>
<keyword evidence="7" id="KW-1133">Transmembrane helix</keyword>
<evidence type="ECO:0000256" key="6">
    <source>
        <dbReference type="PIRNR" id="PIRNR036417"/>
    </source>
</evidence>
<dbReference type="InterPro" id="IPR016039">
    <property type="entry name" value="Thiolase-like"/>
</dbReference>
<keyword evidence="3 6" id="KW-0808">Transferase</keyword>
<evidence type="ECO:0000313" key="10">
    <source>
        <dbReference type="Proteomes" id="UP000694864"/>
    </source>
</evidence>
<evidence type="ECO:0000256" key="4">
    <source>
        <dbReference type="ARBA" id="ARBA00023315"/>
    </source>
</evidence>
<dbReference type="Pfam" id="PF08541">
    <property type="entry name" value="ACP_syn_III_C"/>
    <property type="match status" value="1"/>
</dbReference>
<evidence type="ECO:0000256" key="1">
    <source>
        <dbReference type="ARBA" id="ARBA00005194"/>
    </source>
</evidence>
<keyword evidence="7" id="KW-0812">Transmembrane</keyword>
<dbReference type="GeneID" id="104723532"/>
<evidence type="ECO:0000256" key="2">
    <source>
        <dbReference type="ARBA" id="ARBA00005531"/>
    </source>
</evidence>
<name>A0ABM0UF24_CAMSA</name>
<evidence type="ECO:0000259" key="8">
    <source>
        <dbReference type="Pfam" id="PF08392"/>
    </source>
</evidence>
<dbReference type="InterPro" id="IPR013747">
    <property type="entry name" value="ACP_syn_III_C"/>
</dbReference>
<dbReference type="EC" id="2.3.1.-" evidence="6"/>
<dbReference type="SUPFAM" id="SSF53901">
    <property type="entry name" value="Thiolase-like"/>
    <property type="match status" value="2"/>
</dbReference>
<evidence type="ECO:0000256" key="7">
    <source>
        <dbReference type="SAM" id="Phobius"/>
    </source>
</evidence>
<gene>
    <name evidence="11" type="primary">LOC104723532</name>
</gene>
<comment type="catalytic activity">
    <reaction evidence="5">
        <text>a very-long-chain acyl-CoA + malonyl-CoA + H(+) = a very-long-chain 3-oxoacyl-CoA + CO2 + CoA</text>
        <dbReference type="Rhea" id="RHEA:32727"/>
        <dbReference type="ChEBI" id="CHEBI:15378"/>
        <dbReference type="ChEBI" id="CHEBI:16526"/>
        <dbReference type="ChEBI" id="CHEBI:57287"/>
        <dbReference type="ChEBI" id="CHEBI:57384"/>
        <dbReference type="ChEBI" id="CHEBI:90725"/>
        <dbReference type="ChEBI" id="CHEBI:90736"/>
        <dbReference type="EC" id="2.3.1.199"/>
    </reaction>
</comment>
<dbReference type="Proteomes" id="UP000694864">
    <property type="component" value="Chromosome 2"/>
</dbReference>
<feature type="domain" description="FAE" evidence="8">
    <location>
        <begin position="44"/>
        <end position="333"/>
    </location>
</feature>
<dbReference type="PANTHER" id="PTHR31561">
    <property type="entry name" value="3-KETOACYL-COA SYNTHASE"/>
    <property type="match status" value="1"/>
</dbReference>
<evidence type="ECO:0000256" key="3">
    <source>
        <dbReference type="ARBA" id="ARBA00022679"/>
    </source>
</evidence>
<reference evidence="10" key="1">
    <citation type="journal article" date="2014" name="Nat. Commun.">
        <title>The emerging biofuel crop Camelina sativa retains a highly undifferentiated hexaploid genome structure.</title>
        <authorList>
            <person name="Kagale S."/>
            <person name="Koh C."/>
            <person name="Nixon J."/>
            <person name="Bollina V."/>
            <person name="Clarke W.E."/>
            <person name="Tuteja R."/>
            <person name="Spillane C."/>
            <person name="Robinson S.J."/>
            <person name="Links M.G."/>
            <person name="Clarke C."/>
            <person name="Higgins E.E."/>
            <person name="Huebert T."/>
            <person name="Sharpe A.G."/>
            <person name="Parkin I.A."/>
        </authorList>
    </citation>
    <scope>NUCLEOTIDE SEQUENCE [LARGE SCALE GENOMIC DNA]</scope>
    <source>
        <strain evidence="10">cv. DH55</strain>
    </source>
</reference>
<organism evidence="10 11">
    <name type="scientific">Camelina sativa</name>
    <name type="common">False flax</name>
    <name type="synonym">Myagrum sativum</name>
    <dbReference type="NCBI Taxonomy" id="90675"/>
    <lineage>
        <taxon>Eukaryota</taxon>
        <taxon>Viridiplantae</taxon>
        <taxon>Streptophyta</taxon>
        <taxon>Embryophyta</taxon>
        <taxon>Tracheophyta</taxon>
        <taxon>Spermatophyta</taxon>
        <taxon>Magnoliopsida</taxon>
        <taxon>eudicotyledons</taxon>
        <taxon>Gunneridae</taxon>
        <taxon>Pentapetalae</taxon>
        <taxon>rosids</taxon>
        <taxon>malvids</taxon>
        <taxon>Brassicales</taxon>
        <taxon>Brassicaceae</taxon>
        <taxon>Camelineae</taxon>
        <taxon>Camelina</taxon>
    </lineage>
</organism>
<sequence length="465" mass="52481">MNQTTIHRVSPISLTMSELKTLLGSGGSVFEIFAGLLVLHLIYQRIRTRVKVYLLDFTCYRAPDSNRVPMSTLIETIYLDDKLDQESIDFQARVLERSWLSNQTSIPPSLMEIPLKKSLSSVQIETMTTIFTSVEDLLKKNKLSPRSIDILITNCSLHSPTPSLSAMVINKFHMRSNIKSFNLSGMGCAAGVLSVGLANDLLKVHRGSLALIISTEALNTHWYIGKDRSMLLTNCLFRMGAAAILMSSDNHDRGNAKYELLHVVRTNKAKDDRACRCIYQDIDSEEKQGVSITKDVISVAGDMLKMNLTSLGPLVLPYLEQFQYVIQHILNKKLKIYKSSSSYTPNFKTAFEHFCIHTGGRAVIQAMEMNLNLTKEDIEPSKMTLHRFGNTSSSSIWYALSYLEAKRRMKEGDRVLQIAFGSGFKCNSAVWRCIRQVEPNTENKWLDFIDSYPVDVPDSTKIRPD</sequence>
<protein>
    <recommendedName>
        <fullName evidence="6">3-ketoacyl-CoA synthase</fullName>
        <ecNumber evidence="6">2.3.1.-</ecNumber>
    </recommendedName>
</protein>
<dbReference type="Pfam" id="PF08392">
    <property type="entry name" value="FAE1_CUT1_RppA"/>
    <property type="match status" value="1"/>
</dbReference>
<comment type="pathway">
    <text evidence="1 6">Lipid metabolism; fatty acid biosynthesis.</text>
</comment>
<evidence type="ECO:0000313" key="11">
    <source>
        <dbReference type="RefSeq" id="XP_010440217.1"/>
    </source>
</evidence>
<dbReference type="InterPro" id="IPR013601">
    <property type="entry name" value="FAE1_typ3_polyketide_synth"/>
</dbReference>